<comment type="caution">
    <text evidence="2">The sequence shown here is derived from an EMBL/GenBank/DDBJ whole genome shotgun (WGS) entry which is preliminary data.</text>
</comment>
<sequence>MNSPNQHYQQSLEAQRQAAVQRPATSATPAADASSFAVHGDPTLQHPAGRQDGQHGQDGQQGGRGGVGVRWTPLSQLPRTDVVRRMVAWPVRLDAYLLRLVRRPVVAPARWAGQATWNGTRRALGTAAKALPQRTHRPSGPTRRSQRRRGVNL</sequence>
<gene>
    <name evidence="2" type="ORF">IHE71_25175</name>
</gene>
<accession>A0ABR9N5P9</accession>
<feature type="compositionally biased region" description="Low complexity" evidence="1">
    <location>
        <begin position="23"/>
        <end position="37"/>
    </location>
</feature>
<dbReference type="RefSeq" id="WP_192865534.1">
    <property type="nucleotide sequence ID" value="NZ_JADAQT010000113.1"/>
</dbReference>
<evidence type="ECO:0000313" key="2">
    <source>
        <dbReference type="EMBL" id="MBE1878988.1"/>
    </source>
</evidence>
<feature type="compositionally biased region" description="Basic residues" evidence="1">
    <location>
        <begin position="144"/>
        <end position="153"/>
    </location>
</feature>
<organism evidence="2 3">
    <name type="scientific">Myceligenerans pegani</name>
    <dbReference type="NCBI Taxonomy" id="2776917"/>
    <lineage>
        <taxon>Bacteria</taxon>
        <taxon>Bacillati</taxon>
        <taxon>Actinomycetota</taxon>
        <taxon>Actinomycetes</taxon>
        <taxon>Micrococcales</taxon>
        <taxon>Promicromonosporaceae</taxon>
        <taxon>Myceligenerans</taxon>
    </lineage>
</organism>
<keyword evidence="3" id="KW-1185">Reference proteome</keyword>
<feature type="compositionally biased region" description="Polar residues" evidence="1">
    <location>
        <begin position="1"/>
        <end position="14"/>
    </location>
</feature>
<reference evidence="2 3" key="1">
    <citation type="submission" date="2020-10" db="EMBL/GenBank/DDBJ databases">
        <title>Myceligenerans pegani sp. nov., an endophytic actinomycete isolated from Peganum harmala L. in Xinjiang, China.</title>
        <authorList>
            <person name="Xin L."/>
        </authorList>
    </citation>
    <scope>NUCLEOTIDE SEQUENCE [LARGE SCALE GENOMIC DNA]</scope>
    <source>
        <strain evidence="2 3">TRM65318</strain>
    </source>
</reference>
<feature type="compositionally biased region" description="Gly residues" evidence="1">
    <location>
        <begin position="59"/>
        <end position="68"/>
    </location>
</feature>
<feature type="region of interest" description="Disordered" evidence="1">
    <location>
        <begin position="127"/>
        <end position="153"/>
    </location>
</feature>
<feature type="region of interest" description="Disordered" evidence="1">
    <location>
        <begin position="1"/>
        <end position="72"/>
    </location>
</feature>
<dbReference type="Proteomes" id="UP000625527">
    <property type="component" value="Unassembled WGS sequence"/>
</dbReference>
<proteinExistence type="predicted"/>
<evidence type="ECO:0000256" key="1">
    <source>
        <dbReference type="SAM" id="MobiDB-lite"/>
    </source>
</evidence>
<dbReference type="EMBL" id="JADAQT010000113">
    <property type="protein sequence ID" value="MBE1878988.1"/>
    <property type="molecule type" value="Genomic_DNA"/>
</dbReference>
<protein>
    <submittedName>
        <fullName evidence="2">Uncharacterized protein</fullName>
    </submittedName>
</protein>
<evidence type="ECO:0000313" key="3">
    <source>
        <dbReference type="Proteomes" id="UP000625527"/>
    </source>
</evidence>
<name>A0ABR9N5P9_9MICO</name>